<evidence type="ECO:0000313" key="1">
    <source>
        <dbReference type="EMBL" id="CAD72624.1"/>
    </source>
</evidence>
<dbReference type="EnsemblBacteria" id="CAD72624">
    <property type="protein sequence ID" value="CAD72624"/>
    <property type="gene ID" value="RB2431"/>
</dbReference>
<proteinExistence type="predicted"/>
<dbReference type="STRING" id="243090.RB2431"/>
<organism evidence="1 2">
    <name type="scientific">Rhodopirellula baltica (strain DSM 10527 / NCIMB 13988 / SH1)</name>
    <dbReference type="NCBI Taxonomy" id="243090"/>
    <lineage>
        <taxon>Bacteria</taxon>
        <taxon>Pseudomonadati</taxon>
        <taxon>Planctomycetota</taxon>
        <taxon>Planctomycetia</taxon>
        <taxon>Pirellulales</taxon>
        <taxon>Pirellulaceae</taxon>
        <taxon>Rhodopirellula</taxon>
    </lineage>
</organism>
<keyword evidence="2" id="KW-1185">Reference proteome</keyword>
<name>Q7UVU7_RHOBA</name>
<accession>Q7UVU7</accession>
<dbReference type="KEGG" id="rba:RB2431"/>
<sequence length="66" mass="7097">MPKAAVPLIVGSIPPAVCSFVGRIHPLNPPVSTDARRDAKSLDYHRPKMLLPAAITLSRTPFSIHA</sequence>
<dbReference type="HOGENOM" id="CLU_2828330_0_0_0"/>
<dbReference type="InParanoid" id="Q7UVU7"/>
<dbReference type="EMBL" id="BX294137">
    <property type="protein sequence ID" value="CAD72624.1"/>
    <property type="molecule type" value="Genomic_DNA"/>
</dbReference>
<dbReference type="Proteomes" id="UP000001025">
    <property type="component" value="Chromosome"/>
</dbReference>
<dbReference type="AlphaFoldDB" id="Q7UVU7"/>
<evidence type="ECO:0000313" key="2">
    <source>
        <dbReference type="Proteomes" id="UP000001025"/>
    </source>
</evidence>
<reference evidence="1 2" key="1">
    <citation type="journal article" date="2003" name="Proc. Natl. Acad. Sci. U.S.A.">
        <title>Complete genome sequence of the marine planctomycete Pirellula sp. strain 1.</title>
        <authorList>
            <person name="Gloeckner F.O."/>
            <person name="Kube M."/>
            <person name="Bauer M."/>
            <person name="Teeling H."/>
            <person name="Lombardot T."/>
            <person name="Ludwig W."/>
            <person name="Gade D."/>
            <person name="Beck A."/>
            <person name="Borzym K."/>
            <person name="Heitmann K."/>
            <person name="Rabus R."/>
            <person name="Schlesner H."/>
            <person name="Amann R."/>
            <person name="Reinhardt R."/>
        </authorList>
    </citation>
    <scope>NUCLEOTIDE SEQUENCE [LARGE SCALE GENOMIC DNA]</scope>
    <source>
        <strain evidence="2">DSM 10527 / NCIMB 13988 / SH1</strain>
    </source>
</reference>
<protein>
    <submittedName>
        <fullName evidence="1">Uncharacterized protein</fullName>
    </submittedName>
</protein>
<gene>
    <name evidence="1" type="ordered locus">RB2431</name>
</gene>